<gene>
    <name evidence="3" type="ORF">HLA99_00245</name>
</gene>
<dbReference type="AlphaFoldDB" id="A0A7Y2PZH8"/>
<keyword evidence="3" id="KW-0378">Hydrolase</keyword>
<dbReference type="Proteomes" id="UP000543598">
    <property type="component" value="Unassembled WGS sequence"/>
</dbReference>
<sequence>MRSTRAAIAALSVASVASAVLGAGVVLRRQAAQARRRIGKPLGETALDADRVWRPRHEGPPVELLLLGDSIAAGLGAQRPKETLGARLAKGVGRNLHRPVRLRTAAIVGSESSALAAQLDALPDQYRADVAVIVVGGNDVTHRVPVATSVGHLELAVRRLREHGTAVVVGTCPDLGALRPVPQPLRALGSRLSRQLAAAQAQSAERAGAAVVSTARAVGPFFISQPDEMFSLDRFHPSALGYRRTAEALLPAVLGALAPVGPATAGKPPHASKRAPRTEPAAVPAATPGGSHEPRTIRG</sequence>
<organism evidence="3 4">
    <name type="scientific">Microbacterium ulmi</name>
    <dbReference type="NCBI Taxonomy" id="179095"/>
    <lineage>
        <taxon>Bacteria</taxon>
        <taxon>Bacillati</taxon>
        <taxon>Actinomycetota</taxon>
        <taxon>Actinomycetes</taxon>
        <taxon>Micrococcales</taxon>
        <taxon>Microbacteriaceae</taxon>
        <taxon>Microbacterium</taxon>
    </lineage>
</organism>
<feature type="domain" description="SGNH hydrolase-type esterase" evidence="2">
    <location>
        <begin position="66"/>
        <end position="244"/>
    </location>
</feature>
<protein>
    <submittedName>
        <fullName evidence="3">SGNH/GDSL hydrolase family protein</fullName>
    </submittedName>
</protein>
<dbReference type="Gene3D" id="3.40.50.1110">
    <property type="entry name" value="SGNH hydrolase"/>
    <property type="match status" value="1"/>
</dbReference>
<evidence type="ECO:0000313" key="3">
    <source>
        <dbReference type="EMBL" id="NNH02307.1"/>
    </source>
</evidence>
<proteinExistence type="predicted"/>
<reference evidence="3 4" key="1">
    <citation type="submission" date="2020-05" db="EMBL/GenBank/DDBJ databases">
        <title>MicrobeNet Type strains.</title>
        <authorList>
            <person name="Nicholson A.C."/>
        </authorList>
    </citation>
    <scope>NUCLEOTIDE SEQUENCE [LARGE SCALE GENOMIC DNA]</scope>
    <source>
        <strain evidence="3 4">JCM 14282</strain>
    </source>
</reference>
<dbReference type="RefSeq" id="WP_167034404.1">
    <property type="nucleotide sequence ID" value="NZ_BAAANA010000002.1"/>
</dbReference>
<accession>A0A7Y2PZH8</accession>
<dbReference type="SUPFAM" id="SSF52266">
    <property type="entry name" value="SGNH hydrolase"/>
    <property type="match status" value="1"/>
</dbReference>
<dbReference type="InterPro" id="IPR036514">
    <property type="entry name" value="SGNH_hydro_sf"/>
</dbReference>
<dbReference type="CDD" id="cd01836">
    <property type="entry name" value="FeeA_FeeB_like"/>
    <property type="match status" value="1"/>
</dbReference>
<feature type="region of interest" description="Disordered" evidence="1">
    <location>
        <begin position="263"/>
        <end position="299"/>
    </location>
</feature>
<comment type="caution">
    <text evidence="3">The sequence shown here is derived from an EMBL/GenBank/DDBJ whole genome shotgun (WGS) entry which is preliminary data.</text>
</comment>
<dbReference type="EMBL" id="JABEMB010000001">
    <property type="protein sequence ID" value="NNH02307.1"/>
    <property type="molecule type" value="Genomic_DNA"/>
</dbReference>
<dbReference type="PANTHER" id="PTHR30383">
    <property type="entry name" value="THIOESTERASE 1/PROTEASE 1/LYSOPHOSPHOLIPASE L1"/>
    <property type="match status" value="1"/>
</dbReference>
<evidence type="ECO:0000259" key="2">
    <source>
        <dbReference type="Pfam" id="PF13472"/>
    </source>
</evidence>
<dbReference type="InterPro" id="IPR051532">
    <property type="entry name" value="Ester_Hydrolysis_Enzymes"/>
</dbReference>
<dbReference type="InterPro" id="IPR013830">
    <property type="entry name" value="SGNH_hydro"/>
</dbReference>
<dbReference type="GO" id="GO:0004622">
    <property type="term" value="F:phosphatidylcholine lysophospholipase activity"/>
    <property type="evidence" value="ECO:0007669"/>
    <property type="project" value="TreeGrafter"/>
</dbReference>
<dbReference type="Pfam" id="PF13472">
    <property type="entry name" value="Lipase_GDSL_2"/>
    <property type="match status" value="1"/>
</dbReference>
<evidence type="ECO:0000256" key="1">
    <source>
        <dbReference type="SAM" id="MobiDB-lite"/>
    </source>
</evidence>
<keyword evidence="4" id="KW-1185">Reference proteome</keyword>
<name>A0A7Y2PZH8_9MICO</name>
<dbReference type="PANTHER" id="PTHR30383:SF5">
    <property type="entry name" value="SGNH HYDROLASE-TYPE ESTERASE DOMAIN-CONTAINING PROTEIN"/>
    <property type="match status" value="1"/>
</dbReference>
<evidence type="ECO:0000313" key="4">
    <source>
        <dbReference type="Proteomes" id="UP000543598"/>
    </source>
</evidence>